<sequence length="325" mass="35580">MPTDRTPTVEMLWEACDPDETLSTRFGFRDAAAAATWVTATVEQHWAVRVVSCDHIVMSFHNVLAWLSTPDGPMLAKWSIAQDGFARLANAGDLVAWLDRQGLPVSAPIATNDGRHQVDVGGRSMSLQHTIDGELLDVDDPQQVYAAGVTLAALHAALAAFPQAERFGGARGWGRQPLRTQVSAWLDSASEQAPLAARRRLREMLERSPDQVLPTQLIHGDYRAANILCADREIVAILDFEDAGHGQRVADLARSAVLLGTRFRDWGPVSPLVREGFLDGYQSVTSLTDAEHAWWDPLVLWFSLTMIPSGDDPTGWADAALRQLG</sequence>
<comment type="similarity">
    <text evidence="1">Belongs to the pseudomonas-type ThrB family.</text>
</comment>
<dbReference type="Gene3D" id="3.90.1200.10">
    <property type="match status" value="1"/>
</dbReference>
<name>A0A3M9M873_9MICO</name>
<dbReference type="EMBL" id="RJJQ01000011">
    <property type="protein sequence ID" value="RNI21397.1"/>
    <property type="molecule type" value="Genomic_DNA"/>
</dbReference>
<evidence type="ECO:0000256" key="1">
    <source>
        <dbReference type="ARBA" id="ARBA00038240"/>
    </source>
</evidence>
<dbReference type="InterPro" id="IPR050249">
    <property type="entry name" value="Pseudomonas-type_ThrB"/>
</dbReference>
<dbReference type="PANTHER" id="PTHR21064">
    <property type="entry name" value="AMINOGLYCOSIDE PHOSPHOTRANSFERASE DOMAIN-CONTAINING PROTEIN-RELATED"/>
    <property type="match status" value="1"/>
</dbReference>
<dbReference type="Pfam" id="PF01636">
    <property type="entry name" value="APH"/>
    <property type="match status" value="1"/>
</dbReference>
<feature type="domain" description="Aminoglycoside phosphotransferase" evidence="2">
    <location>
        <begin position="72"/>
        <end position="286"/>
    </location>
</feature>
<evidence type="ECO:0000259" key="2">
    <source>
        <dbReference type="Pfam" id="PF01636"/>
    </source>
</evidence>
<evidence type="ECO:0000313" key="4">
    <source>
        <dbReference type="Proteomes" id="UP000271678"/>
    </source>
</evidence>
<comment type="caution">
    <text evidence="3">The sequence shown here is derived from an EMBL/GenBank/DDBJ whole genome shotgun (WGS) entry which is preliminary data.</text>
</comment>
<dbReference type="InterPro" id="IPR011009">
    <property type="entry name" value="Kinase-like_dom_sf"/>
</dbReference>
<proteinExistence type="inferred from homology"/>
<accession>A0A3M9M873</accession>
<dbReference type="SUPFAM" id="SSF56112">
    <property type="entry name" value="Protein kinase-like (PK-like)"/>
    <property type="match status" value="1"/>
</dbReference>
<keyword evidence="3" id="KW-0808">Transferase</keyword>
<dbReference type="RefSeq" id="WP_123271713.1">
    <property type="nucleotide sequence ID" value="NZ_RJJQ01000011.1"/>
</dbReference>
<dbReference type="GO" id="GO:0019202">
    <property type="term" value="F:amino acid kinase activity"/>
    <property type="evidence" value="ECO:0007669"/>
    <property type="project" value="TreeGrafter"/>
</dbReference>
<organism evidence="3 4">
    <name type="scientific">Flexivirga caeni</name>
    <dbReference type="NCBI Taxonomy" id="2294115"/>
    <lineage>
        <taxon>Bacteria</taxon>
        <taxon>Bacillati</taxon>
        <taxon>Actinomycetota</taxon>
        <taxon>Actinomycetes</taxon>
        <taxon>Micrococcales</taxon>
        <taxon>Dermacoccaceae</taxon>
        <taxon>Flexivirga</taxon>
    </lineage>
</organism>
<protein>
    <submittedName>
        <fullName evidence="3">Aminoglycoside phosphotransferase</fullName>
    </submittedName>
</protein>
<keyword evidence="4" id="KW-1185">Reference proteome</keyword>
<reference evidence="3 4" key="1">
    <citation type="submission" date="2018-11" db="EMBL/GenBank/DDBJ databases">
        <title>Draft genome of Simplicispira Flexivirga sp. BO-16.</title>
        <authorList>
            <person name="Im W.T."/>
        </authorList>
    </citation>
    <scope>NUCLEOTIDE SEQUENCE [LARGE SCALE GENOMIC DNA]</scope>
    <source>
        <strain evidence="3 4">BO-16</strain>
    </source>
</reference>
<dbReference type="AlphaFoldDB" id="A0A3M9M873"/>
<gene>
    <name evidence="3" type="ORF">EFY87_12045</name>
</gene>
<dbReference type="PANTHER" id="PTHR21064:SF6">
    <property type="entry name" value="AMINOGLYCOSIDE PHOSPHOTRANSFERASE DOMAIN-CONTAINING PROTEIN"/>
    <property type="match status" value="1"/>
</dbReference>
<dbReference type="Proteomes" id="UP000271678">
    <property type="component" value="Unassembled WGS sequence"/>
</dbReference>
<dbReference type="InterPro" id="IPR002575">
    <property type="entry name" value="Aminoglycoside_PTrfase"/>
</dbReference>
<evidence type="ECO:0000313" key="3">
    <source>
        <dbReference type="EMBL" id="RNI21397.1"/>
    </source>
</evidence>
<dbReference type="OrthoDB" id="4691774at2"/>